<proteinExistence type="predicted"/>
<evidence type="ECO:0000256" key="1">
    <source>
        <dbReference type="ARBA" id="ARBA00004141"/>
    </source>
</evidence>
<evidence type="ECO:0000256" key="2">
    <source>
        <dbReference type="ARBA" id="ARBA00022692"/>
    </source>
</evidence>
<evidence type="ECO:0000256" key="3">
    <source>
        <dbReference type="ARBA" id="ARBA00022989"/>
    </source>
</evidence>
<keyword evidence="3 5" id="KW-1133">Transmembrane helix</keyword>
<keyword evidence="4 5" id="KW-0472">Membrane</keyword>
<dbReference type="InterPro" id="IPR006977">
    <property type="entry name" value="Yip1_dom"/>
</dbReference>
<evidence type="ECO:0000313" key="8">
    <source>
        <dbReference type="Proteomes" id="UP000478740"/>
    </source>
</evidence>
<dbReference type="Pfam" id="PF04893">
    <property type="entry name" value="Yip1"/>
    <property type="match status" value="1"/>
</dbReference>
<dbReference type="EMBL" id="WMII01000004">
    <property type="protein sequence ID" value="MTH63770.1"/>
    <property type="molecule type" value="Genomic_DNA"/>
</dbReference>
<feature type="transmembrane region" description="Helical" evidence="5">
    <location>
        <begin position="72"/>
        <end position="93"/>
    </location>
</feature>
<feature type="transmembrane region" description="Helical" evidence="5">
    <location>
        <begin position="105"/>
        <end position="129"/>
    </location>
</feature>
<evidence type="ECO:0000259" key="6">
    <source>
        <dbReference type="Pfam" id="PF04893"/>
    </source>
</evidence>
<gene>
    <name evidence="7" type="ORF">GL284_05755</name>
</gene>
<feature type="transmembrane region" description="Helical" evidence="5">
    <location>
        <begin position="35"/>
        <end position="52"/>
    </location>
</feature>
<dbReference type="RefSeq" id="WP_155043648.1">
    <property type="nucleotide sequence ID" value="NZ_WMIH01000003.1"/>
</dbReference>
<evidence type="ECO:0000256" key="4">
    <source>
        <dbReference type="ARBA" id="ARBA00023136"/>
    </source>
</evidence>
<comment type="subcellular location">
    <subcellularLocation>
        <location evidence="1">Membrane</location>
        <topology evidence="1">Multi-pass membrane protein</topology>
    </subcellularLocation>
</comment>
<comment type="caution">
    <text evidence="7">The sequence shown here is derived from an EMBL/GenBank/DDBJ whole genome shotgun (WGS) entry which is preliminary data.</text>
</comment>
<sequence>MNFRDLGDLMVMTLRNPAQGVAMLRGLDLSMAERWLMLVLAVCLSTLLAGLARQLFPPSTEDALSAFLSVPMWLAVLQFGAMIVSAVVITVIGRAFGGHGTFEDAILLIAWVELILVGLQAMQIVLMLIMPGSAALMSMVAFGISVYLTISMTKALHGFESVAKVTLGFIGTVFVLGFVLSVIAAAFGIFPEVAP</sequence>
<reference evidence="7 8" key="1">
    <citation type="submission" date="2019-11" db="EMBL/GenBank/DDBJ databases">
        <authorList>
            <person name="Dong K."/>
        </authorList>
    </citation>
    <scope>NUCLEOTIDE SEQUENCE [LARGE SCALE GENOMIC DNA]</scope>
    <source>
        <strain evidence="7 8">DK608</strain>
    </source>
</reference>
<keyword evidence="8" id="KW-1185">Reference proteome</keyword>
<dbReference type="AlphaFoldDB" id="A0A6L6IXJ5"/>
<keyword evidence="2 5" id="KW-0812">Transmembrane</keyword>
<accession>A0A6L6IXJ5</accession>
<evidence type="ECO:0000256" key="5">
    <source>
        <dbReference type="SAM" id="Phobius"/>
    </source>
</evidence>
<evidence type="ECO:0000313" key="7">
    <source>
        <dbReference type="EMBL" id="MTH63770.1"/>
    </source>
</evidence>
<name>A0A6L6IXJ5_9RHOB</name>
<dbReference type="GO" id="GO:0016020">
    <property type="term" value="C:membrane"/>
    <property type="evidence" value="ECO:0007669"/>
    <property type="project" value="UniProtKB-SubCell"/>
</dbReference>
<feature type="domain" description="Yip1" evidence="6">
    <location>
        <begin position="14"/>
        <end position="183"/>
    </location>
</feature>
<protein>
    <submittedName>
        <fullName evidence="7">YIP1 family protein</fullName>
    </submittedName>
</protein>
<dbReference type="Proteomes" id="UP000478740">
    <property type="component" value="Unassembled WGS sequence"/>
</dbReference>
<feature type="transmembrane region" description="Helical" evidence="5">
    <location>
        <begin position="165"/>
        <end position="190"/>
    </location>
</feature>
<feature type="transmembrane region" description="Helical" evidence="5">
    <location>
        <begin position="135"/>
        <end position="153"/>
    </location>
</feature>
<organism evidence="7 8">
    <name type="scientific">Paracoccus shanxieyensis</name>
    <dbReference type="NCBI Taxonomy" id="2675752"/>
    <lineage>
        <taxon>Bacteria</taxon>
        <taxon>Pseudomonadati</taxon>
        <taxon>Pseudomonadota</taxon>
        <taxon>Alphaproteobacteria</taxon>
        <taxon>Rhodobacterales</taxon>
        <taxon>Paracoccaceae</taxon>
        <taxon>Paracoccus</taxon>
    </lineage>
</organism>